<evidence type="ECO:0000256" key="6">
    <source>
        <dbReference type="ARBA" id="ARBA00023709"/>
    </source>
</evidence>
<dbReference type="InterPro" id="IPR001753">
    <property type="entry name" value="Enoyl-CoA_hydra/iso"/>
</dbReference>
<keyword evidence="4" id="KW-0443">Lipid metabolism</keyword>
<sequence>MDDLLWSVEDGVGTITLNRPEARNAFTFDMIRRWADLLRQAKNDDQVRVVVLTGAGDKAFCSGVDLSSISNANPDLTPLQRKSQLHDEVHQVAHAVADLDKPLIAAINGVAVGAGLDMALMCDMRIMSTEARVSEGYVRVGLTPGDGGAYYLPRLVGTAKALELLLTGDFIDAPEALRIGLVNRLAEPAELQAKAAEFARAIAAHPPVSVRMIKRATYQSANTDLRTALDLISSHFAVVAATEDAAEALAAMKEKREPRYAGR</sequence>
<evidence type="ECO:0000256" key="2">
    <source>
        <dbReference type="ARBA" id="ARBA00005254"/>
    </source>
</evidence>
<evidence type="ECO:0000256" key="8">
    <source>
        <dbReference type="ARBA" id="ARBA00039456"/>
    </source>
</evidence>
<evidence type="ECO:0000256" key="10">
    <source>
        <dbReference type="RuleBase" id="RU003707"/>
    </source>
</evidence>
<dbReference type="InterPro" id="IPR029045">
    <property type="entry name" value="ClpP/crotonase-like_dom_sf"/>
</dbReference>
<gene>
    <name evidence="11" type="ORF">MANY_08840</name>
</gene>
<dbReference type="InterPro" id="IPR018376">
    <property type="entry name" value="Enoyl-CoA_hyd/isom_CS"/>
</dbReference>
<keyword evidence="12" id="KW-1185">Reference proteome</keyword>
<dbReference type="SUPFAM" id="SSF52096">
    <property type="entry name" value="ClpP/crotonase"/>
    <property type="match status" value="1"/>
</dbReference>
<dbReference type="KEGG" id="many:MANY_08840"/>
<dbReference type="EMBL" id="AP022620">
    <property type="protein sequence ID" value="BBZ75547.1"/>
    <property type="molecule type" value="Genomic_DNA"/>
</dbReference>
<comment type="function">
    <text evidence="1">Could possibly oxidize fatty acids using specific components.</text>
</comment>
<comment type="similarity">
    <text evidence="2 10">Belongs to the enoyl-CoA hydratase/isomerase family.</text>
</comment>
<dbReference type="GO" id="GO:0006631">
    <property type="term" value="P:fatty acid metabolic process"/>
    <property type="evidence" value="ECO:0007669"/>
    <property type="project" value="UniProtKB-KW"/>
</dbReference>
<dbReference type="FunFam" id="3.90.226.10:FF:000009">
    <property type="entry name" value="Carnitinyl-CoA dehydratase"/>
    <property type="match status" value="1"/>
</dbReference>
<dbReference type="InterPro" id="IPR014748">
    <property type="entry name" value="Enoyl-CoA_hydra_C"/>
</dbReference>
<evidence type="ECO:0000313" key="12">
    <source>
        <dbReference type="Proteomes" id="UP000467249"/>
    </source>
</evidence>
<evidence type="ECO:0000256" key="5">
    <source>
        <dbReference type="ARBA" id="ARBA00023239"/>
    </source>
</evidence>
<organism evidence="11 12">
    <name type="scientific">Mycolicibacterium anyangense</name>
    <dbReference type="NCBI Taxonomy" id="1431246"/>
    <lineage>
        <taxon>Bacteria</taxon>
        <taxon>Bacillati</taxon>
        <taxon>Actinomycetota</taxon>
        <taxon>Actinomycetes</taxon>
        <taxon>Mycobacteriales</taxon>
        <taxon>Mycobacteriaceae</taxon>
        <taxon>Mycolicibacterium</taxon>
    </lineage>
</organism>
<dbReference type="PROSITE" id="PS00166">
    <property type="entry name" value="ENOYL_COA_HYDRATASE"/>
    <property type="match status" value="1"/>
</dbReference>
<dbReference type="CDD" id="cd06558">
    <property type="entry name" value="crotonase-like"/>
    <property type="match status" value="1"/>
</dbReference>
<dbReference type="PANTHER" id="PTHR43802">
    <property type="entry name" value="ENOYL-COA HYDRATASE"/>
    <property type="match status" value="1"/>
</dbReference>
<dbReference type="Proteomes" id="UP000467249">
    <property type="component" value="Chromosome"/>
</dbReference>
<dbReference type="GO" id="GO:0004300">
    <property type="term" value="F:enoyl-CoA hydratase activity"/>
    <property type="evidence" value="ECO:0007669"/>
    <property type="project" value="UniProtKB-EC"/>
</dbReference>
<dbReference type="Gene3D" id="1.10.12.10">
    <property type="entry name" value="Lyase 2-enoyl-coa Hydratase, Chain A, domain 2"/>
    <property type="match status" value="1"/>
</dbReference>
<protein>
    <recommendedName>
        <fullName evidence="8">Probable enoyl-CoA hydratase EchA17</fullName>
        <ecNumber evidence="3">4.2.1.17</ecNumber>
    </recommendedName>
    <alternativeName>
        <fullName evidence="9">Probable enoyl-CoA hydratase echA17</fullName>
    </alternativeName>
</protein>
<dbReference type="EC" id="4.2.1.17" evidence="3"/>
<name>A0A6N4W608_9MYCO</name>
<dbReference type="Pfam" id="PF00378">
    <property type="entry name" value="ECH_1"/>
    <property type="match status" value="1"/>
</dbReference>
<evidence type="ECO:0000256" key="4">
    <source>
        <dbReference type="ARBA" id="ARBA00022832"/>
    </source>
</evidence>
<keyword evidence="4" id="KW-0276">Fatty acid metabolism</keyword>
<dbReference type="RefSeq" id="WP_163803135.1">
    <property type="nucleotide sequence ID" value="NZ_AP022620.1"/>
</dbReference>
<evidence type="ECO:0000256" key="1">
    <source>
        <dbReference type="ARBA" id="ARBA00002994"/>
    </source>
</evidence>
<evidence type="ECO:0000256" key="7">
    <source>
        <dbReference type="ARBA" id="ARBA00023717"/>
    </source>
</evidence>
<accession>A0A6N4W608</accession>
<reference evidence="11 12" key="1">
    <citation type="journal article" date="2019" name="Emerg. Microbes Infect.">
        <title>Comprehensive subspecies identification of 175 nontuberculous mycobacteria species based on 7547 genomic profiles.</title>
        <authorList>
            <person name="Matsumoto Y."/>
            <person name="Kinjo T."/>
            <person name="Motooka D."/>
            <person name="Nabeya D."/>
            <person name="Jung N."/>
            <person name="Uechi K."/>
            <person name="Horii T."/>
            <person name="Iida T."/>
            <person name="Fujita J."/>
            <person name="Nakamura S."/>
        </authorList>
    </citation>
    <scope>NUCLEOTIDE SEQUENCE [LARGE SCALE GENOMIC DNA]</scope>
    <source>
        <strain evidence="11 12">JCM 30275</strain>
    </source>
</reference>
<proteinExistence type="inferred from homology"/>
<evidence type="ECO:0000256" key="9">
    <source>
        <dbReference type="ARBA" id="ARBA00073436"/>
    </source>
</evidence>
<evidence type="ECO:0000313" key="11">
    <source>
        <dbReference type="EMBL" id="BBZ75547.1"/>
    </source>
</evidence>
<comment type="catalytic activity">
    <reaction evidence="6">
        <text>a (3S)-3-hydroxyacyl-CoA = a (2E)-enoyl-CoA + H2O</text>
        <dbReference type="Rhea" id="RHEA:16105"/>
        <dbReference type="ChEBI" id="CHEBI:15377"/>
        <dbReference type="ChEBI" id="CHEBI:57318"/>
        <dbReference type="ChEBI" id="CHEBI:58856"/>
        <dbReference type="EC" id="4.2.1.17"/>
    </reaction>
</comment>
<keyword evidence="5" id="KW-0456">Lyase</keyword>
<dbReference type="PANTHER" id="PTHR43802:SF1">
    <property type="entry name" value="IP11341P-RELATED"/>
    <property type="match status" value="1"/>
</dbReference>
<comment type="catalytic activity">
    <reaction evidence="7">
        <text>a 4-saturated-(3S)-3-hydroxyacyl-CoA = a (3E)-enoyl-CoA + H2O</text>
        <dbReference type="Rhea" id="RHEA:20724"/>
        <dbReference type="ChEBI" id="CHEBI:15377"/>
        <dbReference type="ChEBI" id="CHEBI:58521"/>
        <dbReference type="ChEBI" id="CHEBI:137480"/>
        <dbReference type="EC" id="4.2.1.17"/>
    </reaction>
</comment>
<evidence type="ECO:0000256" key="3">
    <source>
        <dbReference type="ARBA" id="ARBA00012076"/>
    </source>
</evidence>
<dbReference type="Gene3D" id="3.90.226.10">
    <property type="entry name" value="2-enoyl-CoA Hydratase, Chain A, domain 1"/>
    <property type="match status" value="1"/>
</dbReference>
<dbReference type="AlphaFoldDB" id="A0A6N4W608"/>